<dbReference type="GO" id="GO:0001671">
    <property type="term" value="F:ATPase activator activity"/>
    <property type="evidence" value="ECO:0007669"/>
    <property type="project" value="InterPro"/>
</dbReference>
<dbReference type="PANTHER" id="PTHR13009">
    <property type="entry name" value="HEAT SHOCK PROTEIN 90 HSP90 CO-CHAPERONE AHA-1"/>
    <property type="match status" value="1"/>
</dbReference>
<dbReference type="Gene3D" id="3.15.10.20">
    <property type="entry name" value="Activator of Hsp90 ATPase Aha1, N-terminal domain"/>
    <property type="match status" value="1"/>
</dbReference>
<dbReference type="GO" id="GO:0006457">
    <property type="term" value="P:protein folding"/>
    <property type="evidence" value="ECO:0007669"/>
    <property type="project" value="TreeGrafter"/>
</dbReference>
<evidence type="ECO:0000256" key="1">
    <source>
        <dbReference type="ARBA" id="ARBA00006817"/>
    </source>
</evidence>
<dbReference type="SUPFAM" id="SSF103111">
    <property type="entry name" value="Activator of Hsp90 ATPase, Aha1"/>
    <property type="match status" value="1"/>
</dbReference>
<reference evidence="3" key="1">
    <citation type="submission" date="2025-08" db="UniProtKB">
        <authorList>
            <consortium name="Ensembl"/>
        </authorList>
    </citation>
    <scope>IDENTIFICATION</scope>
</reference>
<accession>A0A8C5KL77</accession>
<dbReference type="SMART" id="SM01000">
    <property type="entry name" value="Aha1_N"/>
    <property type="match status" value="1"/>
</dbReference>
<dbReference type="InterPro" id="IPR036338">
    <property type="entry name" value="Aha1"/>
</dbReference>
<sequence length="263" mass="29007">TERDATSWSKGKLRELLVGIAMEIQAGCCVISELKQVEGEASCSNRKGKLIFFYEWNIKLAWKGTVKESCVKHKGLIEVPSAKDAGKKKGDGDILKDLVKTTGATKVREALGKYLKALKTGRGIPCVLKSPLSIQVDQASPPYLTVEQLYSIFIVKDLVQEVCKSPAVLEAEKGGKFHMFDGNITGEYVELVTTEDKLPSSWCTNKTSVFPPEHYATVALNFVPTVGQTELQLDCKGVPVCKEENTKSCWQKQHFGEIKGLLH</sequence>
<name>A0A8C5KL77_JACJA</name>
<keyword evidence="4" id="KW-1185">Reference proteome</keyword>
<comment type="similarity">
    <text evidence="1">Belongs to the AHA1 family.</text>
</comment>
<dbReference type="Ensembl" id="ENSJJAT00000017307.1">
    <property type="protein sequence ID" value="ENSJJAP00000010841.1"/>
    <property type="gene ID" value="ENSJJAG00000014319.1"/>
</dbReference>
<dbReference type="InterPro" id="IPR023393">
    <property type="entry name" value="START-like_dom_sf"/>
</dbReference>
<evidence type="ECO:0000313" key="4">
    <source>
        <dbReference type="Proteomes" id="UP000694385"/>
    </source>
</evidence>
<dbReference type="OMA" id="GDCEVNQ"/>
<dbReference type="AlphaFoldDB" id="A0A8C5KL77"/>
<organism evidence="3 4">
    <name type="scientific">Jaculus jaculus</name>
    <name type="common">Lesser Egyptian jerboa</name>
    <dbReference type="NCBI Taxonomy" id="51337"/>
    <lineage>
        <taxon>Eukaryota</taxon>
        <taxon>Metazoa</taxon>
        <taxon>Chordata</taxon>
        <taxon>Craniata</taxon>
        <taxon>Vertebrata</taxon>
        <taxon>Euteleostomi</taxon>
        <taxon>Mammalia</taxon>
        <taxon>Eutheria</taxon>
        <taxon>Euarchontoglires</taxon>
        <taxon>Glires</taxon>
        <taxon>Rodentia</taxon>
        <taxon>Myomorpha</taxon>
        <taxon>Dipodoidea</taxon>
        <taxon>Dipodidae</taxon>
        <taxon>Dipodinae</taxon>
        <taxon>Jaculus</taxon>
    </lineage>
</organism>
<evidence type="ECO:0000259" key="2">
    <source>
        <dbReference type="SMART" id="SM01000"/>
    </source>
</evidence>
<dbReference type="GeneTree" id="ENSGT00940000157344"/>
<reference evidence="3" key="2">
    <citation type="submission" date="2025-09" db="UniProtKB">
        <authorList>
            <consortium name="Ensembl"/>
        </authorList>
    </citation>
    <scope>IDENTIFICATION</scope>
</reference>
<evidence type="ECO:0000313" key="3">
    <source>
        <dbReference type="Ensembl" id="ENSJJAP00000010841.1"/>
    </source>
</evidence>
<proteinExistence type="inferred from homology"/>
<dbReference type="PANTHER" id="PTHR13009:SF4">
    <property type="entry name" value="ACTIVATOR OF 90 KDA HEAT SHOCK PROTEIN ATPASE HOMOLOG 2-RELATED"/>
    <property type="match status" value="1"/>
</dbReference>
<dbReference type="InterPro" id="IPR015310">
    <property type="entry name" value="AHSA1-like_N"/>
</dbReference>
<dbReference type="SUPFAM" id="SSF55961">
    <property type="entry name" value="Bet v1-like"/>
    <property type="match status" value="1"/>
</dbReference>
<dbReference type="InterPro" id="IPR013538">
    <property type="entry name" value="ASHA1/2-like_C"/>
</dbReference>
<dbReference type="GO" id="GO:0005829">
    <property type="term" value="C:cytosol"/>
    <property type="evidence" value="ECO:0007669"/>
    <property type="project" value="TreeGrafter"/>
</dbReference>
<protein>
    <submittedName>
        <fullName evidence="3">AHA1, activator of heat shock protein ATPase 2</fullName>
    </submittedName>
</protein>
<dbReference type="Pfam" id="PF08327">
    <property type="entry name" value="AHSA1"/>
    <property type="match status" value="1"/>
</dbReference>
<dbReference type="Gene3D" id="3.30.530.20">
    <property type="match status" value="1"/>
</dbReference>
<dbReference type="GO" id="GO:0051087">
    <property type="term" value="F:protein-folding chaperone binding"/>
    <property type="evidence" value="ECO:0007669"/>
    <property type="project" value="InterPro"/>
</dbReference>
<dbReference type="Pfam" id="PF09229">
    <property type="entry name" value="Aha1_N"/>
    <property type="match status" value="1"/>
</dbReference>
<dbReference type="Proteomes" id="UP000694385">
    <property type="component" value="Unassembled WGS sequence"/>
</dbReference>
<feature type="domain" description="Activator of Hsp90 ATPase AHSA1-like N-terminal" evidence="2">
    <location>
        <begin position="2"/>
        <end position="122"/>
    </location>
</feature>